<dbReference type="OrthoDB" id="3223806at2759"/>
<reference evidence="3 4" key="1">
    <citation type="journal article" date="2020" name="ISME J.">
        <title>Uncovering the hidden diversity of litter-decomposition mechanisms in mushroom-forming fungi.</title>
        <authorList>
            <person name="Floudas D."/>
            <person name="Bentzer J."/>
            <person name="Ahren D."/>
            <person name="Johansson T."/>
            <person name="Persson P."/>
            <person name="Tunlid A."/>
        </authorList>
    </citation>
    <scope>NUCLEOTIDE SEQUENCE [LARGE SCALE GENOMIC DNA]</scope>
    <source>
        <strain evidence="3 4">CBS 175.51</strain>
    </source>
</reference>
<name>A0A8H5B6E9_9AGAR</name>
<dbReference type="InterPro" id="IPR011600">
    <property type="entry name" value="Pept_C14_caspase"/>
</dbReference>
<dbReference type="GO" id="GO:0006508">
    <property type="term" value="P:proteolysis"/>
    <property type="evidence" value="ECO:0007669"/>
    <property type="project" value="InterPro"/>
</dbReference>
<evidence type="ECO:0000313" key="4">
    <source>
        <dbReference type="Proteomes" id="UP000541558"/>
    </source>
</evidence>
<dbReference type="EMBL" id="JAACJK010000219">
    <property type="protein sequence ID" value="KAF5317430.1"/>
    <property type="molecule type" value="Genomic_DNA"/>
</dbReference>
<proteinExistence type="inferred from homology"/>
<evidence type="ECO:0000313" key="3">
    <source>
        <dbReference type="EMBL" id="KAF5317430.1"/>
    </source>
</evidence>
<sequence length="657" mass="72842">MFSASPSPIFALVIGIDSYKSGGIWNLHSCVDDAERIRRWLLHDLDVPKEQICLLTDSHATKENIENAFMDHLVNNPSIQPDDAILIFFAGHGSRINAPRDWYHGVRKPRTVEVLCTYDFDSRDDHGRVAGISDRSMHAMLKQLAEVKGDNISLVLDCCFSPSQTPENIRERSRTRWTPPIKTVPEDLYRGLWPGARAIPQHSQFGFIEPSPTTHVVIAACSPGHIAVEGKEGGRFTANFLHAVSSSTLHQTSYAQLIESMNRHAVDGSQIAVCLGKNKSRVLFNDLPFVVDPQFVSIGSGRGDLRVEAGSIHGVVEGSEFSIHSHNYRCSKNPSFAVAVVVQTHSTWSLARIKSQDSYVPRTCWGRIMRWNNPNPFTVIVKSSVATLAKGWKLKKDFPIGSSRTMKATGITVRRVKTEDPADISLTIHRRNIAVERLDTIVGKLGERVVWLPELNPIKVINDAARFNLHLSHNNPSKPLEKATRVEVFNIDADTLTKVGGNLLRDGRAVIHSNYNAMFTVTLGNSSNLDLWPYLVSMDPSNYSAHIIYPNADAEEDEHCSPLPAGGTMEIAANWYEPSGANQPVNAGFLKIYLSSTSVSLNNLFKQGAVPPVTLEPPARSSIFMDADSVASSCHTRQTLRHIWDTVTLHISFVRQI</sequence>
<dbReference type="InterPro" id="IPR050452">
    <property type="entry name" value="Metacaspase"/>
</dbReference>
<organism evidence="3 4">
    <name type="scientific">Ephemerocybe angulata</name>
    <dbReference type="NCBI Taxonomy" id="980116"/>
    <lineage>
        <taxon>Eukaryota</taxon>
        <taxon>Fungi</taxon>
        <taxon>Dikarya</taxon>
        <taxon>Basidiomycota</taxon>
        <taxon>Agaricomycotina</taxon>
        <taxon>Agaricomycetes</taxon>
        <taxon>Agaricomycetidae</taxon>
        <taxon>Agaricales</taxon>
        <taxon>Agaricineae</taxon>
        <taxon>Psathyrellaceae</taxon>
        <taxon>Ephemerocybe</taxon>
    </lineage>
</organism>
<evidence type="ECO:0000259" key="2">
    <source>
        <dbReference type="Pfam" id="PF00656"/>
    </source>
</evidence>
<dbReference type="GO" id="GO:0004197">
    <property type="term" value="F:cysteine-type endopeptidase activity"/>
    <property type="evidence" value="ECO:0007669"/>
    <property type="project" value="InterPro"/>
</dbReference>
<dbReference type="PANTHER" id="PTHR48104:SF30">
    <property type="entry name" value="METACASPASE-1"/>
    <property type="match status" value="1"/>
</dbReference>
<dbReference type="PANTHER" id="PTHR48104">
    <property type="entry name" value="METACASPASE-4"/>
    <property type="match status" value="1"/>
</dbReference>
<dbReference type="Proteomes" id="UP000541558">
    <property type="component" value="Unassembled WGS sequence"/>
</dbReference>
<comment type="similarity">
    <text evidence="1">Belongs to the peptidase C14B family.</text>
</comment>
<dbReference type="Pfam" id="PF00656">
    <property type="entry name" value="Peptidase_C14"/>
    <property type="match status" value="1"/>
</dbReference>
<dbReference type="AlphaFoldDB" id="A0A8H5B6E9"/>
<dbReference type="GO" id="GO:0005737">
    <property type="term" value="C:cytoplasm"/>
    <property type="evidence" value="ECO:0007669"/>
    <property type="project" value="TreeGrafter"/>
</dbReference>
<gene>
    <name evidence="3" type="ORF">D9611_003919</name>
</gene>
<accession>A0A8H5B6E9</accession>
<keyword evidence="4" id="KW-1185">Reference proteome</keyword>
<dbReference type="Gene3D" id="3.40.50.1460">
    <property type="match status" value="1"/>
</dbReference>
<protein>
    <recommendedName>
        <fullName evidence="2">Peptidase C14 caspase domain-containing protein</fullName>
    </recommendedName>
</protein>
<comment type="caution">
    <text evidence="3">The sequence shown here is derived from an EMBL/GenBank/DDBJ whole genome shotgun (WGS) entry which is preliminary data.</text>
</comment>
<evidence type="ECO:0000256" key="1">
    <source>
        <dbReference type="ARBA" id="ARBA00009005"/>
    </source>
</evidence>
<feature type="domain" description="Peptidase C14 caspase" evidence="2">
    <location>
        <begin position="10"/>
        <end position="264"/>
    </location>
</feature>